<evidence type="ECO:0000313" key="2">
    <source>
        <dbReference type="EMBL" id="KAI1705071.1"/>
    </source>
</evidence>
<protein>
    <submittedName>
        <fullName evidence="2">BTB/POZ domain-containing protein</fullName>
    </submittedName>
</protein>
<feature type="domain" description="BTB" evidence="1">
    <location>
        <begin position="548"/>
        <end position="615"/>
    </location>
</feature>
<name>A0AAD4MT75_9BILA</name>
<dbReference type="SUPFAM" id="SSF54695">
    <property type="entry name" value="POZ domain"/>
    <property type="match status" value="3"/>
</dbReference>
<dbReference type="Proteomes" id="UP001201812">
    <property type="component" value="Unassembled WGS sequence"/>
</dbReference>
<dbReference type="InterPro" id="IPR008974">
    <property type="entry name" value="TRAF-like"/>
</dbReference>
<dbReference type="SUPFAM" id="SSF49599">
    <property type="entry name" value="TRAF domain-like"/>
    <property type="match status" value="2"/>
</dbReference>
<dbReference type="InterPro" id="IPR002083">
    <property type="entry name" value="MATH/TRAF_dom"/>
</dbReference>
<dbReference type="SMART" id="SM00225">
    <property type="entry name" value="BTB"/>
    <property type="match status" value="3"/>
</dbReference>
<organism evidence="2 3">
    <name type="scientific">Ditylenchus destructor</name>
    <dbReference type="NCBI Taxonomy" id="166010"/>
    <lineage>
        <taxon>Eukaryota</taxon>
        <taxon>Metazoa</taxon>
        <taxon>Ecdysozoa</taxon>
        <taxon>Nematoda</taxon>
        <taxon>Chromadorea</taxon>
        <taxon>Rhabditida</taxon>
        <taxon>Tylenchina</taxon>
        <taxon>Tylenchomorpha</taxon>
        <taxon>Sphaerularioidea</taxon>
        <taxon>Anguinidae</taxon>
        <taxon>Anguininae</taxon>
        <taxon>Ditylenchus</taxon>
    </lineage>
</organism>
<dbReference type="InterPro" id="IPR000210">
    <property type="entry name" value="BTB/POZ_dom"/>
</dbReference>
<feature type="domain" description="BTB" evidence="1">
    <location>
        <begin position="223"/>
        <end position="290"/>
    </location>
</feature>
<feature type="domain" description="BTB" evidence="1">
    <location>
        <begin position="896"/>
        <end position="963"/>
    </location>
</feature>
<proteinExistence type="predicted"/>
<evidence type="ECO:0000313" key="3">
    <source>
        <dbReference type="Proteomes" id="UP001201812"/>
    </source>
</evidence>
<dbReference type="Pfam" id="PF00651">
    <property type="entry name" value="BTB"/>
    <property type="match status" value="3"/>
</dbReference>
<dbReference type="AlphaFoldDB" id="A0AAD4MT75"/>
<accession>A0AAD4MT75</accession>
<gene>
    <name evidence="2" type="ORF">DdX_13826</name>
</gene>
<dbReference type="CDD" id="cd00121">
    <property type="entry name" value="MATH"/>
    <property type="match status" value="1"/>
</dbReference>
<dbReference type="CDD" id="cd14733">
    <property type="entry name" value="BACK"/>
    <property type="match status" value="1"/>
</dbReference>
<dbReference type="GO" id="GO:0030163">
    <property type="term" value="P:protein catabolic process"/>
    <property type="evidence" value="ECO:0007669"/>
    <property type="project" value="UniProtKB-ARBA"/>
</dbReference>
<dbReference type="Gene3D" id="1.25.40.420">
    <property type="match status" value="3"/>
</dbReference>
<reference evidence="2" key="1">
    <citation type="submission" date="2022-01" db="EMBL/GenBank/DDBJ databases">
        <title>Genome Sequence Resource for Two Populations of Ditylenchus destructor, the Migratory Endoparasitic Phytonematode.</title>
        <authorList>
            <person name="Zhang H."/>
            <person name="Lin R."/>
            <person name="Xie B."/>
        </authorList>
    </citation>
    <scope>NUCLEOTIDE SEQUENCE</scope>
    <source>
        <strain evidence="2">BazhouSP</strain>
    </source>
</reference>
<sequence length="1062" mass="119707">MYSKSKITFISLDQVKVEFEECMEFEMLVANIALCPLINKWKSIVPAFADRSEHDFDKAMRFYEHNQLISGKTFTLPHFRAVWQLDAYPRGRNGYTDVHGYPWFSLRLIGFQTPDGSLSADKTKSIKADYKICVRSSANEERKLVQQLSQFNVDAIRFGASISSEEIKKFIHPDGSLLLICEIESLASEKTFSLEPSPNPALLDQNLQLTDHIGKMWKSQLFTDCILKVGAKSFPAHKCILSQWSEVFQKIFSLPTEEAESGVVEIEDFKPDAISAMLEYMYTGVVKKEVMEKLALELLALSDKYGVLPLKEMCEVYIASKLTATDVLLIVILAERYSAAKLKKACVNRLAIDGRAALQSQKWADLKSKNKDLADELLELLIKDHPCFADDQEIKVANLPLRVAVTWRLDVYPHGNNEHSDNPYFSLRLIGFQTSKGRLSADTKSINADYKIYLLSSTNEESIVRQGLSEFNTEPIEHRLFDELIARDSVGSSMTAEEAKKFIDPDGSLLVICEIECLAPKKTISMEQTSILQLTDHIGKMWKSQLFTDCTLKVGSKSFPAHKCILGQWSEVFRKMFSPPTKEAESGVVEITDFSPDAISAMLEYMYTGLVNNKVMEKYALELLALSDKYAVISLKEVCEVFLASRLTTKNFLQIMFLADRHSAAKLKQACVDRLVMHGRAALQSKEWEELKSQNKELATELLELMVKDHPGCVDVQAKPEKIFNKQNHKLKSMASNEDTLRIRVYKVWTDHSISSKTFILPHLKAVWQLDVYPCGKGGIIRPYFYLRLIGFQAPDGSLSENKDKSIMADHKLYFLDSANEKGMMSQGVSEFKVGSVAGSYDYNNIINKFIHSDGSLLLVCEVASLSPGETFSTEPTSNLQLTDHIGKMWKSQLFSDCTIKVGAKSFPAHKCILGQWSEVFQKIFSLPLEEAESGVVEIEDFKPDVIDATLEYMYTGLVKTEVMEKLALELLVLADKYAVIPLKEMCEVFLSSKLTAANVLEFVTLADLHLAAKLKKACVNRLAIDGRAALQSKEWEDLKNKNKDLADELLELLIKDRATKS</sequence>
<dbReference type="EMBL" id="JAKKPZ010000060">
    <property type="protein sequence ID" value="KAI1705071.1"/>
    <property type="molecule type" value="Genomic_DNA"/>
</dbReference>
<dbReference type="PROSITE" id="PS50097">
    <property type="entry name" value="BTB"/>
    <property type="match status" value="3"/>
</dbReference>
<keyword evidence="3" id="KW-1185">Reference proteome</keyword>
<comment type="caution">
    <text evidence="2">The sequence shown here is derived from an EMBL/GenBank/DDBJ whole genome shotgun (WGS) entry which is preliminary data.</text>
</comment>
<dbReference type="InterPro" id="IPR011333">
    <property type="entry name" value="SKP1/BTB/POZ_sf"/>
</dbReference>
<dbReference type="Gene3D" id="2.60.210.10">
    <property type="entry name" value="Apoptosis, Tumor Necrosis Factor Receptor Associated Protein 2, Chain A"/>
    <property type="match status" value="1"/>
</dbReference>
<dbReference type="Gene3D" id="3.30.710.10">
    <property type="entry name" value="Potassium Channel Kv1.1, Chain A"/>
    <property type="match status" value="3"/>
</dbReference>
<dbReference type="PANTHER" id="PTHR24413">
    <property type="entry name" value="SPECKLE-TYPE POZ PROTEIN"/>
    <property type="match status" value="1"/>
</dbReference>
<evidence type="ECO:0000259" key="1">
    <source>
        <dbReference type="PROSITE" id="PS50097"/>
    </source>
</evidence>